<keyword evidence="2" id="KW-1185">Reference proteome</keyword>
<sequence length="59" mass="6627">MICSTCTGCVLQKAVMSVSLEQKADDVILKLHLCKMRFLVTRETVDNDLMPLVAQQQET</sequence>
<organism evidence="1 2">
    <name type="scientific">Clarias magur</name>
    <name type="common">Asian catfish</name>
    <name type="synonym">Macropteronotus magur</name>
    <dbReference type="NCBI Taxonomy" id="1594786"/>
    <lineage>
        <taxon>Eukaryota</taxon>
        <taxon>Metazoa</taxon>
        <taxon>Chordata</taxon>
        <taxon>Craniata</taxon>
        <taxon>Vertebrata</taxon>
        <taxon>Euteleostomi</taxon>
        <taxon>Actinopterygii</taxon>
        <taxon>Neopterygii</taxon>
        <taxon>Teleostei</taxon>
        <taxon>Ostariophysi</taxon>
        <taxon>Siluriformes</taxon>
        <taxon>Clariidae</taxon>
        <taxon>Clarias</taxon>
    </lineage>
</organism>
<reference evidence="1" key="1">
    <citation type="submission" date="2020-07" db="EMBL/GenBank/DDBJ databases">
        <title>Clarias magur genome sequencing, assembly and annotation.</title>
        <authorList>
            <person name="Kushwaha B."/>
            <person name="Kumar R."/>
            <person name="Das P."/>
            <person name="Joshi C.G."/>
            <person name="Kumar D."/>
            <person name="Nagpure N.S."/>
            <person name="Pandey M."/>
            <person name="Agarwal S."/>
            <person name="Srivastava S."/>
            <person name="Singh M."/>
            <person name="Sahoo L."/>
            <person name="Jayasankar P."/>
            <person name="Meher P.K."/>
            <person name="Koringa P.G."/>
            <person name="Iquebal M.A."/>
            <person name="Das S.P."/>
            <person name="Bit A."/>
            <person name="Patnaik S."/>
            <person name="Patel N."/>
            <person name="Shah T.M."/>
            <person name="Hinsu A."/>
            <person name="Jena J.K."/>
        </authorList>
    </citation>
    <scope>NUCLEOTIDE SEQUENCE</scope>
    <source>
        <strain evidence="1">CIFAMagur01</strain>
        <tissue evidence="1">Testis</tissue>
    </source>
</reference>
<comment type="caution">
    <text evidence="1">The sequence shown here is derived from an EMBL/GenBank/DDBJ whole genome shotgun (WGS) entry which is preliminary data.</text>
</comment>
<dbReference type="AlphaFoldDB" id="A0A8J4X4S0"/>
<dbReference type="Proteomes" id="UP000727407">
    <property type="component" value="Unassembled WGS sequence"/>
</dbReference>
<evidence type="ECO:0000313" key="2">
    <source>
        <dbReference type="Proteomes" id="UP000727407"/>
    </source>
</evidence>
<evidence type="ECO:0000313" key="1">
    <source>
        <dbReference type="EMBL" id="KAF5902279.1"/>
    </source>
</evidence>
<gene>
    <name evidence="1" type="ORF">DAT39_008006</name>
</gene>
<proteinExistence type="predicted"/>
<accession>A0A8J4X4S0</accession>
<protein>
    <submittedName>
        <fullName evidence="1">Uncharacterized protein</fullName>
    </submittedName>
</protein>
<name>A0A8J4X4S0_CLAMG</name>
<dbReference type="EMBL" id="QNUK01000094">
    <property type="protein sequence ID" value="KAF5902279.1"/>
    <property type="molecule type" value="Genomic_DNA"/>
</dbReference>